<keyword evidence="5 7" id="KW-1133">Transmembrane helix</keyword>
<evidence type="ECO:0000256" key="5">
    <source>
        <dbReference type="ARBA" id="ARBA00022989"/>
    </source>
</evidence>
<dbReference type="SUPFAM" id="SSF103481">
    <property type="entry name" value="Multidrug resistance efflux transporter EmrE"/>
    <property type="match status" value="1"/>
</dbReference>
<sequence length="408" mass="46628">MSTEERDRNQINLATSTNFSKRLLTNNQEEEARKQGSMEGHKNLRKNTILSILTTILFSELVSITLVSGGVFTTFLQNKGLETPILELSFMYIGLSFYLIYHFTQKGKYTETPLWKFFIIAMFDVHGNILVVKAFEFTSITSVMLLQVFSIPCALLLSITFLKVKYSKNHYVALLFCAGGVTFSMINDLIMHPRASEGGEGEYGERFNWDAFIGDLMVLTSSVMFASSNILQEHTIKQNSDVFNYLGFLGLFGTIITLIEGLLIFREYEQFGHAQSGATGAIISYYFGFVAFNFFGYTIVPWFIKRYGATLFNMSNLTSIIWSMISDICLFDRPFYWMYLCGFILEIIAIGIYSLKPPLKQNSVKQESQQEDVLNPEINLIQLVNRKEHKELLMTSTHRTITHRLISL</sequence>
<evidence type="ECO:0000256" key="6">
    <source>
        <dbReference type="ARBA" id="ARBA00023136"/>
    </source>
</evidence>
<accession>A0A8J8T2R4</accession>
<comment type="subcellular location">
    <subcellularLocation>
        <location evidence="1">Membrane</location>
        <topology evidence="1">Multi-pass membrane protein</topology>
    </subcellularLocation>
</comment>
<dbReference type="InterPro" id="IPR009262">
    <property type="entry name" value="SLC35_F1/F2/F6"/>
</dbReference>
<feature type="transmembrane region" description="Helical" evidence="7">
    <location>
        <begin position="285"/>
        <end position="304"/>
    </location>
</feature>
<reference evidence="8" key="1">
    <citation type="submission" date="2019-06" db="EMBL/GenBank/DDBJ databases">
        <authorList>
            <person name="Zheng W."/>
        </authorList>
    </citation>
    <scope>NUCLEOTIDE SEQUENCE</scope>
    <source>
        <strain evidence="8">QDHG01</strain>
    </source>
</reference>
<evidence type="ECO:0000256" key="3">
    <source>
        <dbReference type="ARBA" id="ARBA00022448"/>
    </source>
</evidence>
<evidence type="ECO:0000313" key="9">
    <source>
        <dbReference type="Proteomes" id="UP000785679"/>
    </source>
</evidence>
<dbReference type="GO" id="GO:0022857">
    <property type="term" value="F:transmembrane transporter activity"/>
    <property type="evidence" value="ECO:0007669"/>
    <property type="project" value="InterPro"/>
</dbReference>
<dbReference type="InterPro" id="IPR037185">
    <property type="entry name" value="EmrE-like"/>
</dbReference>
<feature type="transmembrane region" description="Helical" evidence="7">
    <location>
        <begin position="336"/>
        <end position="355"/>
    </location>
</feature>
<dbReference type="PANTHER" id="PTHR14233:SF4">
    <property type="entry name" value="SOLUTE CARRIER FAMILY 35 MEMBER F2"/>
    <property type="match status" value="1"/>
</dbReference>
<keyword evidence="3" id="KW-0813">Transport</keyword>
<keyword evidence="6 7" id="KW-0472">Membrane</keyword>
<keyword evidence="4 7" id="KW-0812">Transmembrane</keyword>
<feature type="transmembrane region" description="Helical" evidence="7">
    <location>
        <begin position="171"/>
        <end position="191"/>
    </location>
</feature>
<dbReference type="Proteomes" id="UP000785679">
    <property type="component" value="Unassembled WGS sequence"/>
</dbReference>
<evidence type="ECO:0000256" key="4">
    <source>
        <dbReference type="ARBA" id="ARBA00022692"/>
    </source>
</evidence>
<gene>
    <name evidence="8" type="ORF">FGO68_gene5981</name>
</gene>
<evidence type="ECO:0000256" key="2">
    <source>
        <dbReference type="ARBA" id="ARBA00007863"/>
    </source>
</evidence>
<proteinExistence type="inferred from homology"/>
<organism evidence="8 9">
    <name type="scientific">Halteria grandinella</name>
    <dbReference type="NCBI Taxonomy" id="5974"/>
    <lineage>
        <taxon>Eukaryota</taxon>
        <taxon>Sar</taxon>
        <taxon>Alveolata</taxon>
        <taxon>Ciliophora</taxon>
        <taxon>Intramacronucleata</taxon>
        <taxon>Spirotrichea</taxon>
        <taxon>Stichotrichia</taxon>
        <taxon>Sporadotrichida</taxon>
        <taxon>Halteriidae</taxon>
        <taxon>Halteria</taxon>
    </lineage>
</organism>
<dbReference type="GO" id="GO:0016020">
    <property type="term" value="C:membrane"/>
    <property type="evidence" value="ECO:0007669"/>
    <property type="project" value="UniProtKB-SubCell"/>
</dbReference>
<dbReference type="Pfam" id="PF06027">
    <property type="entry name" value="SLC35F"/>
    <property type="match status" value="1"/>
</dbReference>
<feature type="transmembrane region" description="Helical" evidence="7">
    <location>
        <begin position="243"/>
        <end position="265"/>
    </location>
</feature>
<comment type="caution">
    <text evidence="8">The sequence shown here is derived from an EMBL/GenBank/DDBJ whole genome shotgun (WGS) entry which is preliminary data.</text>
</comment>
<feature type="transmembrane region" description="Helical" evidence="7">
    <location>
        <begin position="311"/>
        <end position="330"/>
    </location>
</feature>
<dbReference type="PANTHER" id="PTHR14233">
    <property type="entry name" value="DUF914-RELATED"/>
    <property type="match status" value="1"/>
</dbReference>
<dbReference type="AlphaFoldDB" id="A0A8J8T2R4"/>
<protein>
    <submittedName>
        <fullName evidence="8">Uncharacterized protein</fullName>
    </submittedName>
</protein>
<dbReference type="OrthoDB" id="434153at2759"/>
<evidence type="ECO:0000313" key="8">
    <source>
        <dbReference type="EMBL" id="TNV79700.1"/>
    </source>
</evidence>
<keyword evidence="9" id="KW-1185">Reference proteome</keyword>
<feature type="transmembrane region" description="Helical" evidence="7">
    <location>
        <begin position="211"/>
        <end position="231"/>
    </location>
</feature>
<evidence type="ECO:0000256" key="7">
    <source>
        <dbReference type="SAM" id="Phobius"/>
    </source>
</evidence>
<comment type="similarity">
    <text evidence="2">Belongs to the SLC35F solute transporter family.</text>
</comment>
<dbReference type="EMBL" id="RRYP01008544">
    <property type="protein sequence ID" value="TNV79700.1"/>
    <property type="molecule type" value="Genomic_DNA"/>
</dbReference>
<name>A0A8J8T2R4_HALGN</name>
<feature type="transmembrane region" description="Helical" evidence="7">
    <location>
        <begin position="113"/>
        <end position="131"/>
    </location>
</feature>
<feature type="transmembrane region" description="Helical" evidence="7">
    <location>
        <begin position="84"/>
        <end position="101"/>
    </location>
</feature>
<feature type="transmembrane region" description="Helical" evidence="7">
    <location>
        <begin position="48"/>
        <end position="72"/>
    </location>
</feature>
<dbReference type="InterPro" id="IPR052221">
    <property type="entry name" value="SLC35F_Transporter"/>
</dbReference>
<feature type="transmembrane region" description="Helical" evidence="7">
    <location>
        <begin position="137"/>
        <end position="159"/>
    </location>
</feature>
<evidence type="ECO:0000256" key="1">
    <source>
        <dbReference type="ARBA" id="ARBA00004141"/>
    </source>
</evidence>